<dbReference type="Proteomes" id="UP001374579">
    <property type="component" value="Unassembled WGS sequence"/>
</dbReference>
<comment type="caution">
    <text evidence="2">The sequence shown here is derived from an EMBL/GenBank/DDBJ whole genome shotgun (WGS) entry which is preliminary data.</text>
</comment>
<protein>
    <submittedName>
        <fullName evidence="2">Uncharacterized protein</fullName>
    </submittedName>
</protein>
<keyword evidence="1" id="KW-0732">Signal</keyword>
<dbReference type="EMBL" id="JBAMIC010000024">
    <property type="protein sequence ID" value="KAK7090469.1"/>
    <property type="molecule type" value="Genomic_DNA"/>
</dbReference>
<proteinExistence type="predicted"/>
<organism evidence="2 3">
    <name type="scientific">Littorina saxatilis</name>
    <dbReference type="NCBI Taxonomy" id="31220"/>
    <lineage>
        <taxon>Eukaryota</taxon>
        <taxon>Metazoa</taxon>
        <taxon>Spiralia</taxon>
        <taxon>Lophotrochozoa</taxon>
        <taxon>Mollusca</taxon>
        <taxon>Gastropoda</taxon>
        <taxon>Caenogastropoda</taxon>
        <taxon>Littorinimorpha</taxon>
        <taxon>Littorinoidea</taxon>
        <taxon>Littorinidae</taxon>
        <taxon>Littorina</taxon>
    </lineage>
</organism>
<name>A0AAN9G0H3_9CAEN</name>
<reference evidence="2 3" key="1">
    <citation type="submission" date="2024-02" db="EMBL/GenBank/DDBJ databases">
        <title>Chromosome-scale genome assembly of the rough periwinkle Littorina saxatilis.</title>
        <authorList>
            <person name="De Jode A."/>
            <person name="Faria R."/>
            <person name="Formenti G."/>
            <person name="Sims Y."/>
            <person name="Smith T.P."/>
            <person name="Tracey A."/>
            <person name="Wood J.M.D."/>
            <person name="Zagrodzka Z.B."/>
            <person name="Johannesson K."/>
            <person name="Butlin R.K."/>
            <person name="Leder E.H."/>
        </authorList>
    </citation>
    <scope>NUCLEOTIDE SEQUENCE [LARGE SCALE GENOMIC DNA]</scope>
    <source>
        <strain evidence="2">Snail1</strain>
        <tissue evidence="2">Muscle</tissue>
    </source>
</reference>
<feature type="signal peptide" evidence="1">
    <location>
        <begin position="1"/>
        <end position="19"/>
    </location>
</feature>
<accession>A0AAN9G0H3</accession>
<dbReference type="AlphaFoldDB" id="A0AAN9G0H3"/>
<evidence type="ECO:0000313" key="3">
    <source>
        <dbReference type="Proteomes" id="UP001374579"/>
    </source>
</evidence>
<evidence type="ECO:0000256" key="1">
    <source>
        <dbReference type="SAM" id="SignalP"/>
    </source>
</evidence>
<feature type="chain" id="PRO_5042997114" evidence="1">
    <location>
        <begin position="20"/>
        <end position="132"/>
    </location>
</feature>
<sequence>MKILPRVLILLPLISALSAAGNNNCSGNVCGRETAFDCMKYGQLYESLPEDMKYTECVNATKFVHCLEAMMSLCPNLEDEDKDLYLVINQGLIIFKENLECSATAILASPLTVPLTSLLLLYEFLCVIELLS</sequence>
<keyword evidence="3" id="KW-1185">Reference proteome</keyword>
<evidence type="ECO:0000313" key="2">
    <source>
        <dbReference type="EMBL" id="KAK7090469.1"/>
    </source>
</evidence>
<gene>
    <name evidence="2" type="ORF">V1264_010261</name>
</gene>